<dbReference type="SUPFAM" id="SSF109640">
    <property type="entry name" value="KRAB domain (Kruppel-associated box)"/>
    <property type="match status" value="1"/>
</dbReference>
<dbReference type="Proteomes" id="UP000550707">
    <property type="component" value="Unassembled WGS sequence"/>
</dbReference>
<dbReference type="PANTHER" id="PTHR23232:SF133">
    <property type="entry name" value="RIKEN CDNA 1700020N01 GENE"/>
    <property type="match status" value="1"/>
</dbReference>
<evidence type="ECO:0000313" key="3">
    <source>
        <dbReference type="Proteomes" id="UP000550707"/>
    </source>
</evidence>
<dbReference type="CDD" id="cd07765">
    <property type="entry name" value="KRAB_A-box"/>
    <property type="match status" value="1"/>
</dbReference>
<dbReference type="Pfam" id="PF01352">
    <property type="entry name" value="KRAB"/>
    <property type="match status" value="1"/>
</dbReference>
<organism evidence="2 3">
    <name type="scientific">Molossus molossus</name>
    <name type="common">Pallas' mastiff bat</name>
    <name type="synonym">Vespertilio molossus</name>
    <dbReference type="NCBI Taxonomy" id="27622"/>
    <lineage>
        <taxon>Eukaryota</taxon>
        <taxon>Metazoa</taxon>
        <taxon>Chordata</taxon>
        <taxon>Craniata</taxon>
        <taxon>Vertebrata</taxon>
        <taxon>Euteleostomi</taxon>
        <taxon>Mammalia</taxon>
        <taxon>Eutheria</taxon>
        <taxon>Laurasiatheria</taxon>
        <taxon>Chiroptera</taxon>
        <taxon>Yangochiroptera</taxon>
        <taxon>Molossidae</taxon>
        <taxon>Molossus</taxon>
    </lineage>
</organism>
<dbReference type="InterPro" id="IPR050169">
    <property type="entry name" value="Krueppel_C2H2_ZnF"/>
</dbReference>
<proteinExistence type="predicted"/>
<dbReference type="PANTHER" id="PTHR23232">
    <property type="entry name" value="KRAB DOMAIN C2H2 ZINC FINGER"/>
    <property type="match status" value="1"/>
</dbReference>
<protein>
    <recommendedName>
        <fullName evidence="1">KRAB domain-containing protein</fullName>
    </recommendedName>
</protein>
<dbReference type="PROSITE" id="PS50805">
    <property type="entry name" value="KRAB"/>
    <property type="match status" value="1"/>
</dbReference>
<dbReference type="InParanoid" id="A0A7J8C8B3"/>
<dbReference type="GO" id="GO:0006355">
    <property type="term" value="P:regulation of DNA-templated transcription"/>
    <property type="evidence" value="ECO:0007669"/>
    <property type="project" value="InterPro"/>
</dbReference>
<accession>A0A7J8C8B3</accession>
<dbReference type="EMBL" id="JACASF010000021">
    <property type="protein sequence ID" value="KAF6407135.1"/>
    <property type="molecule type" value="Genomic_DNA"/>
</dbReference>
<name>A0A7J8C8B3_MOLMO</name>
<reference evidence="2 3" key="1">
    <citation type="journal article" date="2020" name="Nature">
        <title>Six reference-quality genomes reveal evolution of bat adaptations.</title>
        <authorList>
            <person name="Jebb D."/>
            <person name="Huang Z."/>
            <person name="Pippel M."/>
            <person name="Hughes G.M."/>
            <person name="Lavrichenko K."/>
            <person name="Devanna P."/>
            <person name="Winkler S."/>
            <person name="Jermiin L.S."/>
            <person name="Skirmuntt E.C."/>
            <person name="Katzourakis A."/>
            <person name="Burkitt-Gray L."/>
            <person name="Ray D.A."/>
            <person name="Sullivan K.A.M."/>
            <person name="Roscito J.G."/>
            <person name="Kirilenko B.M."/>
            <person name="Davalos L.M."/>
            <person name="Corthals A.P."/>
            <person name="Power M.L."/>
            <person name="Jones G."/>
            <person name="Ransome R.D."/>
            <person name="Dechmann D.K.N."/>
            <person name="Locatelli A.G."/>
            <person name="Puechmaille S.J."/>
            <person name="Fedrigo O."/>
            <person name="Jarvis E.D."/>
            <person name="Hiller M."/>
            <person name="Vernes S.C."/>
            <person name="Myers E.W."/>
            <person name="Teeling E.C."/>
        </authorList>
    </citation>
    <scope>NUCLEOTIDE SEQUENCE [LARGE SCALE GENOMIC DNA]</scope>
    <source>
        <strain evidence="2">MMolMol1</strain>
        <tissue evidence="2">Muscle</tissue>
    </source>
</reference>
<dbReference type="SMART" id="SM00349">
    <property type="entry name" value="KRAB"/>
    <property type="match status" value="1"/>
</dbReference>
<dbReference type="Gene3D" id="6.10.140.140">
    <property type="match status" value="1"/>
</dbReference>
<evidence type="ECO:0000259" key="1">
    <source>
        <dbReference type="PROSITE" id="PS50805"/>
    </source>
</evidence>
<sequence>MNTYLSTMESTNKMNRERYGYVGQKDDLCRVNWRRTGQDFFVQFNLLIISRLFHVLLTDTDDQGCVTFEDVFVYFSREEWGLLDEAQRSLYRDVMLENFALVSSLGFIPFLSLTFPGPNCLKNCRPLHDRSF</sequence>
<keyword evidence="3" id="KW-1185">Reference proteome</keyword>
<comment type="caution">
    <text evidence="2">The sequence shown here is derived from an EMBL/GenBank/DDBJ whole genome shotgun (WGS) entry which is preliminary data.</text>
</comment>
<gene>
    <name evidence="2" type="ORF">HJG59_009847</name>
</gene>
<dbReference type="AlphaFoldDB" id="A0A7J8C8B3"/>
<feature type="domain" description="KRAB" evidence="1">
    <location>
        <begin position="66"/>
        <end position="132"/>
    </location>
</feature>
<dbReference type="InterPro" id="IPR036051">
    <property type="entry name" value="KRAB_dom_sf"/>
</dbReference>
<evidence type="ECO:0000313" key="2">
    <source>
        <dbReference type="EMBL" id="KAF6407135.1"/>
    </source>
</evidence>
<dbReference type="InterPro" id="IPR001909">
    <property type="entry name" value="KRAB"/>
</dbReference>